<reference evidence="2 3" key="1">
    <citation type="submission" date="2018-05" db="EMBL/GenBank/DDBJ databases">
        <title>A metagenomic window into the 2 km-deep terrestrial subsurface aquifer revealed taxonomically and functionally diverse microbial community comprising novel uncultured bacterial lineages.</title>
        <authorList>
            <person name="Kadnikov V.V."/>
            <person name="Mardanov A.V."/>
            <person name="Beletsky A.V."/>
            <person name="Banks D."/>
            <person name="Pimenov N.V."/>
            <person name="Frank Y.A."/>
            <person name="Karnachuk O.V."/>
            <person name="Ravin N.V."/>
        </authorList>
    </citation>
    <scope>NUCLEOTIDE SEQUENCE [LARGE SCALE GENOMIC DNA]</scope>
    <source>
        <strain evidence="2">BY</strain>
    </source>
</reference>
<accession>A0A2Z4Y9J1</accession>
<dbReference type="AlphaFoldDB" id="A0A2Z4Y9J1"/>
<dbReference type="CDD" id="cd02961">
    <property type="entry name" value="PDI_a_family"/>
    <property type="match status" value="1"/>
</dbReference>
<dbReference type="Proteomes" id="UP000262583">
    <property type="component" value="Chromosome"/>
</dbReference>
<dbReference type="EMBL" id="CP030759">
    <property type="protein sequence ID" value="AXA37579.1"/>
    <property type="molecule type" value="Genomic_DNA"/>
</dbReference>
<organism evidence="2 3">
    <name type="scientific">Sumerlaea chitinivorans</name>
    <dbReference type="NCBI Taxonomy" id="2250252"/>
    <lineage>
        <taxon>Bacteria</taxon>
        <taxon>Candidatus Sumerlaeota</taxon>
        <taxon>Candidatus Sumerlaeia</taxon>
        <taxon>Candidatus Sumerlaeales</taxon>
        <taxon>Candidatus Sumerlaeaceae</taxon>
        <taxon>Candidatus Sumerlaea</taxon>
    </lineage>
</organism>
<dbReference type="Gene3D" id="2.120.10.80">
    <property type="entry name" value="Kelch-type beta propeller"/>
    <property type="match status" value="1"/>
</dbReference>
<gene>
    <name evidence="2" type="ORF">BRCON_2837</name>
</gene>
<proteinExistence type="predicted"/>
<dbReference type="SUPFAM" id="SSF52833">
    <property type="entry name" value="Thioredoxin-like"/>
    <property type="match status" value="1"/>
</dbReference>
<dbReference type="InterPro" id="IPR015915">
    <property type="entry name" value="Kelch-typ_b-propeller"/>
</dbReference>
<dbReference type="Pfam" id="PF13899">
    <property type="entry name" value="Thioredoxin_7"/>
    <property type="match status" value="1"/>
</dbReference>
<evidence type="ECO:0000313" key="2">
    <source>
        <dbReference type="EMBL" id="AXA37579.1"/>
    </source>
</evidence>
<evidence type="ECO:0000313" key="3">
    <source>
        <dbReference type="Proteomes" id="UP000262583"/>
    </source>
</evidence>
<evidence type="ECO:0008006" key="4">
    <source>
        <dbReference type="Google" id="ProtNLM"/>
    </source>
</evidence>
<protein>
    <recommendedName>
        <fullName evidence="4">Thioredoxin domain-containing protein</fullName>
    </recommendedName>
</protein>
<feature type="region of interest" description="Disordered" evidence="1">
    <location>
        <begin position="142"/>
        <end position="177"/>
    </location>
</feature>
<name>A0A2Z4Y9J1_SUMC1</name>
<sequence>MYVWGGLTDKSPESINPKTYSATVFDDGTLGIWREETPMPYPTYSSTFCGFNDYIVAVGGRYKGAIYTNAIWFARLDDKRVGQWQVLTTDLEARVYHGLGLDKAHGVVYVTGGRVRDKQNIGWIIPTVQAFQITQPKPKRLELTPLTQAATPRPVSPERTETRAATPSSSPQTAGALGDGLRLDVARQTAKASGKQVLVFFYSPEVPGCKRFWESVVRTNEFATLASPYVFATYDVTKEDPQLCARYGIFKFPALAVTTPDGELIKMSFSLRTLEDAKKLLGP</sequence>
<feature type="compositionally biased region" description="Polar residues" evidence="1">
    <location>
        <begin position="163"/>
        <end position="173"/>
    </location>
</feature>
<evidence type="ECO:0000256" key="1">
    <source>
        <dbReference type="SAM" id="MobiDB-lite"/>
    </source>
</evidence>
<dbReference type="Gene3D" id="3.40.30.10">
    <property type="entry name" value="Glutaredoxin"/>
    <property type="match status" value="1"/>
</dbReference>
<dbReference type="InterPro" id="IPR036249">
    <property type="entry name" value="Thioredoxin-like_sf"/>
</dbReference>
<dbReference type="KEGG" id="schv:BRCON_2837"/>
<dbReference type="SUPFAM" id="SSF117281">
    <property type="entry name" value="Kelch motif"/>
    <property type="match status" value="1"/>
</dbReference>